<evidence type="ECO:0000256" key="1">
    <source>
        <dbReference type="SAM" id="MobiDB-lite"/>
    </source>
</evidence>
<evidence type="ECO:0000313" key="3">
    <source>
        <dbReference type="EMBL" id="PZR11847.1"/>
    </source>
</evidence>
<name>A0A2W5TD68_9BACT</name>
<organism evidence="3 4">
    <name type="scientific">Archangium gephyra</name>
    <dbReference type="NCBI Taxonomy" id="48"/>
    <lineage>
        <taxon>Bacteria</taxon>
        <taxon>Pseudomonadati</taxon>
        <taxon>Myxococcota</taxon>
        <taxon>Myxococcia</taxon>
        <taxon>Myxococcales</taxon>
        <taxon>Cystobacterineae</taxon>
        <taxon>Archangiaceae</taxon>
        <taxon>Archangium</taxon>
    </lineage>
</organism>
<dbReference type="Proteomes" id="UP000249061">
    <property type="component" value="Unassembled WGS sequence"/>
</dbReference>
<dbReference type="AlphaFoldDB" id="A0A2W5TD68"/>
<keyword evidence="2" id="KW-0472">Membrane</keyword>
<feature type="transmembrane region" description="Helical" evidence="2">
    <location>
        <begin position="12"/>
        <end position="36"/>
    </location>
</feature>
<keyword evidence="2" id="KW-1133">Transmembrane helix</keyword>
<proteinExistence type="predicted"/>
<accession>A0A2W5TD68</accession>
<evidence type="ECO:0000313" key="4">
    <source>
        <dbReference type="Proteomes" id="UP000249061"/>
    </source>
</evidence>
<feature type="compositionally biased region" description="Basic and acidic residues" evidence="1">
    <location>
        <begin position="58"/>
        <end position="68"/>
    </location>
</feature>
<gene>
    <name evidence="3" type="ORF">DI536_16050</name>
</gene>
<protein>
    <submittedName>
        <fullName evidence="3">Uncharacterized protein</fullName>
    </submittedName>
</protein>
<keyword evidence="2" id="KW-0812">Transmembrane</keyword>
<sequence length="91" mass="9488">MLRAVSLGKKVLSTLAITVAVLFTGVVVLTTGELFFGSSKIKPLFGMTPNGPPGNASLEERTQRRDAGSRALNDTTSAPLDFPLPGTDGGR</sequence>
<reference evidence="3 4" key="1">
    <citation type="submission" date="2017-08" db="EMBL/GenBank/DDBJ databases">
        <title>Infants hospitalized years apart are colonized by the same room-sourced microbial strains.</title>
        <authorList>
            <person name="Brooks B."/>
            <person name="Olm M.R."/>
            <person name="Firek B.A."/>
            <person name="Baker R."/>
            <person name="Thomas B.C."/>
            <person name="Morowitz M.J."/>
            <person name="Banfield J.F."/>
        </authorList>
    </citation>
    <scope>NUCLEOTIDE SEQUENCE [LARGE SCALE GENOMIC DNA]</scope>
    <source>
        <strain evidence="3">S2_003_000_R2_14</strain>
    </source>
</reference>
<feature type="region of interest" description="Disordered" evidence="1">
    <location>
        <begin position="45"/>
        <end position="91"/>
    </location>
</feature>
<comment type="caution">
    <text evidence="3">The sequence shown here is derived from an EMBL/GenBank/DDBJ whole genome shotgun (WGS) entry which is preliminary data.</text>
</comment>
<evidence type="ECO:0000256" key="2">
    <source>
        <dbReference type="SAM" id="Phobius"/>
    </source>
</evidence>
<dbReference type="EMBL" id="QFQP01000013">
    <property type="protein sequence ID" value="PZR11847.1"/>
    <property type="molecule type" value="Genomic_DNA"/>
</dbReference>